<protein>
    <submittedName>
        <fullName evidence="1">Uncharacterized protein</fullName>
    </submittedName>
</protein>
<dbReference type="Proteomes" id="UP000830446">
    <property type="component" value="Segment"/>
</dbReference>
<gene>
    <name evidence="1" type="primary">C (U1)</name>
</gene>
<dbReference type="RefSeq" id="YP_010800978.1">
    <property type="nucleotide sequence ID" value="NC_076931.1"/>
</dbReference>
<evidence type="ECO:0000313" key="1">
    <source>
        <dbReference type="EMBL" id="UAU42841.1"/>
    </source>
</evidence>
<dbReference type="KEGG" id="vg:80539650"/>
<dbReference type="EMBL" id="MW491753">
    <property type="protein sequence ID" value="UAU42841.1"/>
    <property type="molecule type" value="Viral_cRNA"/>
</dbReference>
<sequence length="103" mass="11824">MNPTQLTSTLEILNRCSDLNCQEKDHGNHFWNWKISVTHLLSGLIERFLNLYHGIQNRMLTMLLSTPEGRKVAIQTTKEIVTAILDDSKKLSERSTAVDIEQE</sequence>
<reference evidence="1" key="1">
    <citation type="submission" date="2021-01" db="EMBL/GenBank/DDBJ databases">
        <title>Genome characterization of three insect rhabdoviruses from Malaysia and Central Africa.</title>
        <authorList>
            <person name="Luo D."/>
            <person name="Zhou Z."/>
            <person name="Ge X."/>
            <person name="Shi Z."/>
            <person name="Bourhy H."/>
            <person name="Marc G."/>
            <person name="Dacheux L."/>
        </authorList>
    </citation>
    <scope>NUCLEOTIDE SEQUENCE</scope>
    <source>
        <strain evidence="1">0417RCA</strain>
    </source>
</reference>
<accession>A0AAE8XBJ6</accession>
<dbReference type="GeneID" id="80539650"/>
<keyword evidence="2" id="KW-1185">Reference proteome</keyword>
<evidence type="ECO:0000313" key="2">
    <source>
        <dbReference type="Proteomes" id="UP000830446"/>
    </source>
</evidence>
<organism evidence="1 2">
    <name type="scientific">Boteke virus</name>
    <dbReference type="NCBI Taxonomy" id="864698"/>
    <lineage>
        <taxon>Viruses</taxon>
        <taxon>Riboviria</taxon>
        <taxon>Orthornavirae</taxon>
        <taxon>Negarnaviricota</taxon>
        <taxon>Haploviricotina</taxon>
        <taxon>Monjiviricetes</taxon>
        <taxon>Mononegavirales</taxon>
        <taxon>Rhabdoviridae</taxon>
        <taxon>Alpharhabdovirinae</taxon>
        <taxon>Sunrhavirus</taxon>
        <taxon>Sunrhavirus boteke</taxon>
    </lineage>
</organism>
<name>A0AAE8XBJ6_9RHAB</name>
<proteinExistence type="predicted"/>